<feature type="region of interest" description="Disordered" evidence="1">
    <location>
        <begin position="909"/>
        <end position="997"/>
    </location>
</feature>
<name>A0ABQ9N4E2_HEVBR</name>
<evidence type="ECO:0000313" key="2">
    <source>
        <dbReference type="EMBL" id="KAJ9187136.1"/>
    </source>
</evidence>
<feature type="region of interest" description="Disordered" evidence="1">
    <location>
        <begin position="198"/>
        <end position="218"/>
    </location>
</feature>
<feature type="compositionally biased region" description="Polar residues" evidence="1">
    <location>
        <begin position="531"/>
        <end position="545"/>
    </location>
</feature>
<accession>A0ABQ9N4E2</accession>
<feature type="compositionally biased region" description="Basic and acidic residues" evidence="1">
    <location>
        <begin position="955"/>
        <end position="967"/>
    </location>
</feature>
<feature type="region of interest" description="Disordered" evidence="1">
    <location>
        <begin position="1"/>
        <end position="29"/>
    </location>
</feature>
<feature type="region of interest" description="Disordered" evidence="1">
    <location>
        <begin position="155"/>
        <end position="186"/>
    </location>
</feature>
<feature type="compositionally biased region" description="Basic and acidic residues" evidence="1">
    <location>
        <begin position="451"/>
        <end position="465"/>
    </location>
</feature>
<feature type="region of interest" description="Disordered" evidence="1">
    <location>
        <begin position="110"/>
        <end position="136"/>
    </location>
</feature>
<gene>
    <name evidence="2" type="ORF">P3X46_002628</name>
</gene>
<feature type="compositionally biased region" description="Polar residues" evidence="1">
    <location>
        <begin position="942"/>
        <end position="954"/>
    </location>
</feature>
<keyword evidence="3" id="KW-1185">Reference proteome</keyword>
<dbReference type="Gene3D" id="3.30.160.60">
    <property type="entry name" value="Classic Zinc Finger"/>
    <property type="match status" value="1"/>
</dbReference>
<evidence type="ECO:0000313" key="3">
    <source>
        <dbReference type="Proteomes" id="UP001174677"/>
    </source>
</evidence>
<feature type="compositionally biased region" description="Polar residues" evidence="1">
    <location>
        <begin position="581"/>
        <end position="600"/>
    </location>
</feature>
<feature type="region of interest" description="Disordered" evidence="1">
    <location>
        <begin position="335"/>
        <end position="366"/>
    </location>
</feature>
<protein>
    <submittedName>
        <fullName evidence="2">Uncharacterized protein</fullName>
    </submittedName>
</protein>
<feature type="compositionally biased region" description="Polar residues" evidence="1">
    <location>
        <begin position="163"/>
        <end position="186"/>
    </location>
</feature>
<feature type="compositionally biased region" description="Pro residues" evidence="1">
    <location>
        <begin position="919"/>
        <end position="929"/>
    </location>
</feature>
<evidence type="ECO:0000256" key="1">
    <source>
        <dbReference type="SAM" id="MobiDB-lite"/>
    </source>
</evidence>
<proteinExistence type="predicted"/>
<feature type="region of interest" description="Disordered" evidence="1">
    <location>
        <begin position="528"/>
        <end position="548"/>
    </location>
</feature>
<feature type="region of interest" description="Disordered" evidence="1">
    <location>
        <begin position="580"/>
        <end position="600"/>
    </location>
</feature>
<dbReference type="PANTHER" id="PTHR35767">
    <property type="entry name" value="HAPLESS PROTEIN"/>
    <property type="match status" value="1"/>
</dbReference>
<dbReference type="EMBL" id="JARPOI010000002">
    <property type="protein sequence ID" value="KAJ9187136.1"/>
    <property type="molecule type" value="Genomic_DNA"/>
</dbReference>
<feature type="compositionally biased region" description="Polar residues" evidence="1">
    <location>
        <begin position="466"/>
        <end position="475"/>
    </location>
</feature>
<comment type="caution">
    <text evidence="2">The sequence shown here is derived from an EMBL/GenBank/DDBJ whole genome shotgun (WGS) entry which is preliminary data.</text>
</comment>
<dbReference type="PANTHER" id="PTHR35767:SF1">
    <property type="entry name" value="HAPLESS PROTEIN"/>
    <property type="match status" value="1"/>
</dbReference>
<dbReference type="Proteomes" id="UP001174677">
    <property type="component" value="Chromosome 2"/>
</dbReference>
<feature type="compositionally biased region" description="Polar residues" evidence="1">
    <location>
        <begin position="968"/>
        <end position="984"/>
    </location>
</feature>
<organism evidence="2 3">
    <name type="scientific">Hevea brasiliensis</name>
    <name type="common">Para rubber tree</name>
    <name type="synonym">Siphonia brasiliensis</name>
    <dbReference type="NCBI Taxonomy" id="3981"/>
    <lineage>
        <taxon>Eukaryota</taxon>
        <taxon>Viridiplantae</taxon>
        <taxon>Streptophyta</taxon>
        <taxon>Embryophyta</taxon>
        <taxon>Tracheophyta</taxon>
        <taxon>Spermatophyta</taxon>
        <taxon>Magnoliopsida</taxon>
        <taxon>eudicotyledons</taxon>
        <taxon>Gunneridae</taxon>
        <taxon>Pentapetalae</taxon>
        <taxon>rosids</taxon>
        <taxon>fabids</taxon>
        <taxon>Malpighiales</taxon>
        <taxon>Euphorbiaceae</taxon>
        <taxon>Crotonoideae</taxon>
        <taxon>Micrandreae</taxon>
        <taxon>Hevea</taxon>
    </lineage>
</organism>
<feature type="compositionally biased region" description="Basic and acidic residues" evidence="1">
    <location>
        <begin position="338"/>
        <end position="348"/>
    </location>
</feature>
<feature type="compositionally biased region" description="Pro residues" evidence="1">
    <location>
        <begin position="1"/>
        <end position="12"/>
    </location>
</feature>
<reference evidence="2" key="1">
    <citation type="journal article" date="2023" name="Plant Biotechnol. J.">
        <title>Chromosome-level wild Hevea brasiliensis genome provides new tools for genomic-assisted breeding and valuable loci to elevate rubber yield.</title>
        <authorList>
            <person name="Cheng H."/>
            <person name="Song X."/>
            <person name="Hu Y."/>
            <person name="Wu T."/>
            <person name="Yang Q."/>
            <person name="An Z."/>
            <person name="Feng S."/>
            <person name="Deng Z."/>
            <person name="Wu W."/>
            <person name="Zeng X."/>
            <person name="Tu M."/>
            <person name="Wang X."/>
            <person name="Huang H."/>
        </authorList>
    </citation>
    <scope>NUCLEOTIDE SEQUENCE</scope>
    <source>
        <strain evidence="2">MT/VB/25A 57/8</strain>
    </source>
</reference>
<sequence length="1463" mass="160126">MLSIENPPPDPPCSCQFPQLNSSSDERASLKLPLPEVDLPNPPLDHHTPLPNFSIRDYVFTARNKDIRKNWPFSQKNLQLCLKHGVKELLPPFQPLDSVRNQSLKRCTVETTSHEKQNTSSFNKEQPDNHVALDSSDEGQLNNKLAESCLDVSSCRSGEENDFPSTTTSVSQSEIESLPDNRQSSSLLQIETSRKNSIAVEAAGPSGNKKTESTSRPLSKKCRLIVKFGGNSDRNSTEDIASNSTTVSETMASKVCPVCKTFSSTSNTTLNAHIDQCLSVESTPKWTADSKLTRHRFKPRKTRLMADIYMTATPCTLEELDRRNGTNWATISSMPTQETEKTETTNEGKKHRVSQVHPEDAGDVGPVYIDANGTKLRILSKFSDQPSVSKVGEDIGARKPLKGDKGIKYIAKKKKKRLAQKHLKYLKLAPQSKKIFSHKAHGSQISGGQQECKREARSFEKEHLMSKQTKSSDSGTLRPWVCSKRRDFTKKITSQEGHQPVKCNWHLPGDFLVDNGQSFLGDSLAERNHVQKSTNQSESPTSPGNSERMDKLFLKVQVGNKNEQSPGGNKVSNLLVEGRTSDNLESSSPSIKANSNQLGKSDTSVHASCMLGLSSFSRNHAFLLSKKIVSTCKDTNKNPDISCIASTKSPRNAHAVVTKAMKFSSFSKNLSAKGRSSVTESVPGKIKKWSAIKNSQVRFMKKREEGAVTWDSEVDQYYDLMHGDAENQVEREEIADEESHERSNVLETRQARGLSCISQGEEALALRSSKSATSCYYHDERANADSSVGIGNDLLQKVDYIDSGRKQVHVCAECIVVEPSSKTSDGRSGSSLIKPVDSEFYKPSNSLEVQSNSLQSVEDYRGLLCGNEAPRVPTEPDFVNDQEIFSADEIGNDMVAQDADIGVELDSEVGQGSSFPEVDPIPIPGPPGSFLPSPRDFGSEDFQGNSSLTTSRVHSSLDQHDVVDGHSSDSPMSAASTISNSTAGRSDFNHSEPSSSVGPYVVKEKIGSTGASVEPSVQSAGAVPQATGAEVERTTLDGEYMKPDRIYIEKGSLNFRNDQPCCCQRKERFSQGVALNFQNSQLLRRRKMASVTVPASGKHMDFNSSLRPADLDMRPELVPPSSCTNSGSEKVVLPVIKPLAGPIPFKDSSNPGVRFLARTDSDSASPSASNPILRLMGKNLMVVNKDEDTSVPLGGVQPRVQNSHQNSPFLAFSRVYPGNIENQDCHPLRHMGPQASVIFGQNSHKVDQCFDGGLSNSYRSQSDSQLPVHARLPAGMFQVQLTDCSFASSREFHEYKGDCNISSRHSRIKNRLNVSPTDNMETVIATADCHYQHTDSSTNPVKEIIIVDDVPESENVVKYTEPGRENQVVASGIPIPVAPNYNPTRAHPFSCYQSQEHSVLGESPIVRNASFHATPAKLGNSCPVRWGCTSEGSVVLQRSPFAAASSSPGHLRSTALHYSPGFS</sequence>
<feature type="region of interest" description="Disordered" evidence="1">
    <location>
        <begin position="440"/>
        <end position="478"/>
    </location>
</feature>